<keyword evidence="4" id="KW-0804">Transcription</keyword>
<keyword evidence="3" id="KW-0238">DNA-binding</keyword>
<evidence type="ECO:0000256" key="4">
    <source>
        <dbReference type="ARBA" id="ARBA00023163"/>
    </source>
</evidence>
<dbReference type="EMBL" id="WXEW01000016">
    <property type="protein sequence ID" value="NAS27373.1"/>
    <property type="molecule type" value="Genomic_DNA"/>
</dbReference>
<dbReference type="GO" id="GO:0003677">
    <property type="term" value="F:DNA binding"/>
    <property type="evidence" value="ECO:0007669"/>
    <property type="project" value="UniProtKB-KW"/>
</dbReference>
<dbReference type="PROSITE" id="PS50931">
    <property type="entry name" value="HTH_LYSR"/>
    <property type="match status" value="1"/>
</dbReference>
<dbReference type="Pfam" id="PF03466">
    <property type="entry name" value="LysR_substrate"/>
    <property type="match status" value="1"/>
</dbReference>
<dbReference type="SUPFAM" id="SSF46785">
    <property type="entry name" value="Winged helix' DNA-binding domain"/>
    <property type="match status" value="1"/>
</dbReference>
<dbReference type="Pfam" id="PF00126">
    <property type="entry name" value="HTH_1"/>
    <property type="match status" value="1"/>
</dbReference>
<keyword evidence="2" id="KW-0805">Transcription regulation</keyword>
<dbReference type="CDD" id="cd05466">
    <property type="entry name" value="PBP2_LTTR_substrate"/>
    <property type="match status" value="1"/>
</dbReference>
<dbReference type="Gene3D" id="1.10.10.10">
    <property type="entry name" value="Winged helix-like DNA-binding domain superfamily/Winged helix DNA-binding domain"/>
    <property type="match status" value="1"/>
</dbReference>
<dbReference type="AlphaFoldDB" id="A0A7C9NCL0"/>
<dbReference type="Proteomes" id="UP000479526">
    <property type="component" value="Unassembled WGS sequence"/>
</dbReference>
<keyword evidence="7" id="KW-1185">Reference proteome</keyword>
<accession>A0A7C9NCL0</accession>
<evidence type="ECO:0000256" key="2">
    <source>
        <dbReference type="ARBA" id="ARBA00023015"/>
    </source>
</evidence>
<dbReference type="InterPro" id="IPR005119">
    <property type="entry name" value="LysR_subst-bd"/>
</dbReference>
<dbReference type="InterPro" id="IPR036388">
    <property type="entry name" value="WH-like_DNA-bd_sf"/>
</dbReference>
<evidence type="ECO:0000256" key="1">
    <source>
        <dbReference type="ARBA" id="ARBA00009437"/>
    </source>
</evidence>
<dbReference type="GO" id="GO:0003700">
    <property type="term" value="F:DNA-binding transcription factor activity"/>
    <property type="evidence" value="ECO:0007669"/>
    <property type="project" value="InterPro"/>
</dbReference>
<dbReference type="FunFam" id="1.10.10.10:FF:000001">
    <property type="entry name" value="LysR family transcriptional regulator"/>
    <property type="match status" value="1"/>
</dbReference>
<dbReference type="PANTHER" id="PTHR30419">
    <property type="entry name" value="HTH-TYPE TRANSCRIPTIONAL REGULATOR YBHD"/>
    <property type="match status" value="1"/>
</dbReference>
<evidence type="ECO:0000259" key="5">
    <source>
        <dbReference type="PROSITE" id="PS50931"/>
    </source>
</evidence>
<evidence type="ECO:0000313" key="6">
    <source>
        <dbReference type="EMBL" id="NAS27373.1"/>
    </source>
</evidence>
<protein>
    <submittedName>
        <fullName evidence="6">LysR family transcriptional regulator</fullName>
    </submittedName>
</protein>
<reference evidence="6 7" key="1">
    <citation type="submission" date="2020-01" db="EMBL/GenBank/DDBJ databases">
        <title>Herbidospora sp. NEAU-GS84 nov., a novel actinomycete isolated from soil.</title>
        <authorList>
            <person name="Han L."/>
        </authorList>
    </citation>
    <scope>NUCLEOTIDE SEQUENCE [LARGE SCALE GENOMIC DNA]</scope>
    <source>
        <strain evidence="6 7">NEAU-GS84</strain>
    </source>
</reference>
<proteinExistence type="inferred from homology"/>
<dbReference type="PRINTS" id="PR00039">
    <property type="entry name" value="HTHLYSR"/>
</dbReference>
<feature type="domain" description="HTH lysR-type" evidence="5">
    <location>
        <begin position="1"/>
        <end position="58"/>
    </location>
</feature>
<sequence>MRLRQIEYFVAICRHGSFSAAAAALLVAQPSLSQQIKALEREVGAELLERGRQGVALTTAGRVFLPKAQEVLRAVEAARKSVDDLINGEQGELHLLTVRSVASGVLPPAVARWHDRHPATVLHLHDYSHRKDLEAAMRAGDGDLAIGPRPADWDGEVTSLGFEGMVVAGRGPYSTERVTAAELAAAKWVHYEPEQGMAEVLDWTARSLSFTPRVVARVGQVAAALRLAVEGVGLVVIPANAVPHGWSHHVRVVDPPLFRELTAYSRGRMVHLTRRFAELLTSVRLPLVDAAELPPDALIR</sequence>
<organism evidence="6 7">
    <name type="scientific">Herbidospora solisilvae</name>
    <dbReference type="NCBI Taxonomy" id="2696284"/>
    <lineage>
        <taxon>Bacteria</taxon>
        <taxon>Bacillati</taxon>
        <taxon>Actinomycetota</taxon>
        <taxon>Actinomycetes</taxon>
        <taxon>Streptosporangiales</taxon>
        <taxon>Streptosporangiaceae</taxon>
        <taxon>Herbidospora</taxon>
    </lineage>
</organism>
<dbReference type="RefSeq" id="WP_161484309.1">
    <property type="nucleotide sequence ID" value="NZ_WXEW01000016.1"/>
</dbReference>
<dbReference type="InterPro" id="IPR036390">
    <property type="entry name" value="WH_DNA-bd_sf"/>
</dbReference>
<comment type="caution">
    <text evidence="6">The sequence shown here is derived from an EMBL/GenBank/DDBJ whole genome shotgun (WGS) entry which is preliminary data.</text>
</comment>
<gene>
    <name evidence="6" type="ORF">GT755_37605</name>
</gene>
<dbReference type="InterPro" id="IPR000847">
    <property type="entry name" value="LysR_HTH_N"/>
</dbReference>
<dbReference type="InterPro" id="IPR050950">
    <property type="entry name" value="HTH-type_LysR_regulators"/>
</dbReference>
<name>A0A7C9NCL0_9ACTN</name>
<dbReference type="SUPFAM" id="SSF53850">
    <property type="entry name" value="Periplasmic binding protein-like II"/>
    <property type="match status" value="1"/>
</dbReference>
<dbReference type="Gene3D" id="3.40.190.290">
    <property type="match status" value="1"/>
</dbReference>
<comment type="similarity">
    <text evidence="1">Belongs to the LysR transcriptional regulatory family.</text>
</comment>
<evidence type="ECO:0000313" key="7">
    <source>
        <dbReference type="Proteomes" id="UP000479526"/>
    </source>
</evidence>
<evidence type="ECO:0000256" key="3">
    <source>
        <dbReference type="ARBA" id="ARBA00023125"/>
    </source>
</evidence>
<dbReference type="GO" id="GO:0005829">
    <property type="term" value="C:cytosol"/>
    <property type="evidence" value="ECO:0007669"/>
    <property type="project" value="TreeGrafter"/>
</dbReference>